<protein>
    <submittedName>
        <fullName evidence="1">Putative nucleotide-binding protein (Sugar kinase/HSP70/actin superfamily)</fullName>
    </submittedName>
</protein>
<dbReference type="PANTHER" id="PTHR32329:SF2">
    <property type="entry name" value="BIFUNCTIONAL PROTEIN [INCLUDES 2-HYDROXYACYL-COA DEHYDRATASE (N-TER) AND ITS ACTIVATOR DOMAIN (C_TERM)"/>
    <property type="match status" value="1"/>
</dbReference>
<dbReference type="InterPro" id="IPR010327">
    <property type="entry name" value="FldB/FldC_alpha/beta"/>
</dbReference>
<dbReference type="EMBL" id="SMAB01000006">
    <property type="protein sequence ID" value="TCS83167.1"/>
    <property type="molecule type" value="Genomic_DNA"/>
</dbReference>
<comment type="caution">
    <text evidence="1">The sequence shown here is derived from an EMBL/GenBank/DDBJ whole genome shotgun (WGS) entry which is preliminary data.</text>
</comment>
<keyword evidence="1" id="KW-0808">Transferase</keyword>
<evidence type="ECO:0000313" key="2">
    <source>
        <dbReference type="Proteomes" id="UP000295788"/>
    </source>
</evidence>
<gene>
    <name evidence="1" type="ORF">EDD72_10695</name>
</gene>
<keyword evidence="2" id="KW-1185">Reference proteome</keyword>
<organism evidence="1 2">
    <name type="scientific">Tepidibacillus fermentans</name>
    <dbReference type="NCBI Taxonomy" id="1281767"/>
    <lineage>
        <taxon>Bacteria</taxon>
        <taxon>Bacillati</taxon>
        <taxon>Bacillota</taxon>
        <taxon>Bacilli</taxon>
        <taxon>Bacillales</taxon>
        <taxon>Bacillaceae</taxon>
        <taxon>Tepidibacillus</taxon>
    </lineage>
</organism>
<dbReference type="OrthoDB" id="9780120at2"/>
<evidence type="ECO:0000313" key="1">
    <source>
        <dbReference type="EMBL" id="TCS83167.1"/>
    </source>
</evidence>
<sequence>MNVTFPYMGTVIIYKKLLELLGHHVIVPPRPSQKTLDLGVKYSPEFACFPFKTIMGSYIEACELGATTIVTSGGHGPCRAGFYSEIHQRILKELGYNVDFIVFDSYFRDKERFMENVRKLKGNYSWFHVAKAIKFTFDMIRELDKLDRWIHRIKPYEKVPGLTKKVWEEIQQQFDQVTTRRELKKARKKGKKMIESIPLQEIDHEKRIRIGIVGEIYVVMEPSINMEIENVLGELGCEVERSHYLSEWINDNMLPRFLKHSDEEEILKKGEPFIEIEIGGHAKHTVGRIVDFKEKGFDGIIHLMPFGCLPELISQSVIPRISKEYDIPVLTLSLDEQTGQANNRTRIEAFIDLIRNTKLKKYTYTA</sequence>
<accession>A0A4R3KI48</accession>
<keyword evidence="1" id="KW-0418">Kinase</keyword>
<dbReference type="Pfam" id="PF06050">
    <property type="entry name" value="HGD-D"/>
    <property type="match status" value="1"/>
</dbReference>
<proteinExistence type="predicted"/>
<dbReference type="GO" id="GO:0016301">
    <property type="term" value="F:kinase activity"/>
    <property type="evidence" value="ECO:0007669"/>
    <property type="project" value="UniProtKB-KW"/>
</dbReference>
<reference evidence="1 2" key="1">
    <citation type="submission" date="2019-03" db="EMBL/GenBank/DDBJ databases">
        <title>Genomic Encyclopedia of Type Strains, Phase IV (KMG-IV): sequencing the most valuable type-strain genomes for metagenomic binning, comparative biology and taxonomic classification.</title>
        <authorList>
            <person name="Goeker M."/>
        </authorList>
    </citation>
    <scope>NUCLEOTIDE SEQUENCE [LARGE SCALE GENOMIC DNA]</scope>
    <source>
        <strain evidence="1 2">DSM 23802</strain>
    </source>
</reference>
<dbReference type="PANTHER" id="PTHR32329">
    <property type="entry name" value="BIFUNCTIONAL PROTEIN [INCLUDES 2-HYDROXYACYL-COA DEHYDRATASE (N-TER) AND ITS ACTIVATOR DOMAIN (C_TERM)-RELATED"/>
    <property type="match status" value="1"/>
</dbReference>
<dbReference type="RefSeq" id="WP_132768133.1">
    <property type="nucleotide sequence ID" value="NZ_SMAB01000006.1"/>
</dbReference>
<dbReference type="Proteomes" id="UP000295788">
    <property type="component" value="Unassembled WGS sequence"/>
</dbReference>
<dbReference type="InterPro" id="IPR051805">
    <property type="entry name" value="Dehydratase_Activator_Redct"/>
</dbReference>
<dbReference type="AlphaFoldDB" id="A0A4R3KI48"/>
<name>A0A4R3KI48_9BACI</name>
<dbReference type="Gene3D" id="3.40.50.11900">
    <property type="match status" value="1"/>
</dbReference>